<dbReference type="InterPro" id="IPR036513">
    <property type="entry name" value="STAS_dom_sf"/>
</dbReference>
<dbReference type="EMBL" id="FXXI01000010">
    <property type="protein sequence ID" value="SMS02516.1"/>
    <property type="molecule type" value="Genomic_DNA"/>
</dbReference>
<evidence type="ECO:0000313" key="2">
    <source>
        <dbReference type="EMBL" id="MDW6001937.1"/>
    </source>
</evidence>
<proteinExistence type="predicted"/>
<dbReference type="OrthoDB" id="6877439at2"/>
<accession>A0A1Y6IY19</accession>
<keyword evidence="5" id="KW-1185">Reference proteome</keyword>
<dbReference type="Pfam" id="PF01740">
    <property type="entry name" value="STAS"/>
    <property type="match status" value="1"/>
</dbReference>
<dbReference type="Proteomes" id="UP000196125">
    <property type="component" value="Unassembled WGS sequence"/>
</dbReference>
<evidence type="ECO:0000313" key="4">
    <source>
        <dbReference type="Proteomes" id="UP000196125"/>
    </source>
</evidence>
<dbReference type="Proteomes" id="UP001283366">
    <property type="component" value="Unassembled WGS sequence"/>
</dbReference>
<feature type="domain" description="STAS" evidence="1">
    <location>
        <begin position="3"/>
        <end position="114"/>
    </location>
</feature>
<dbReference type="PANTHER" id="PTHR33745:SF1">
    <property type="entry name" value="RSBT ANTAGONIST PROTEIN RSBS"/>
    <property type="match status" value="1"/>
</dbReference>
<dbReference type="InterPro" id="IPR002645">
    <property type="entry name" value="STAS_dom"/>
</dbReference>
<reference evidence="2 5" key="2">
    <citation type="submission" date="2023-11" db="EMBL/GenBank/DDBJ databases">
        <title>Plant-associative lifestyle of Vibrio porteresiae and its evolutionary dynamics.</title>
        <authorList>
            <person name="Rameshkumar N."/>
            <person name="Kirti K."/>
        </authorList>
    </citation>
    <scope>NUCLEOTIDE SEQUENCE [LARGE SCALE GENOMIC DNA]</scope>
    <source>
        <strain evidence="2 5">MSSRF38</strain>
    </source>
</reference>
<dbReference type="InterPro" id="IPR051932">
    <property type="entry name" value="Bact_StressResp_Reg"/>
</dbReference>
<gene>
    <name evidence="3" type="primary">rsbS</name>
    <name evidence="2" type="ORF">SBX37_03370</name>
    <name evidence="3" type="ORF">VIM7927_03849</name>
</gene>
<dbReference type="Gene3D" id="3.30.750.24">
    <property type="entry name" value="STAS domain"/>
    <property type="match status" value="1"/>
</dbReference>
<dbReference type="AlphaFoldDB" id="A0A1Y6IY19"/>
<evidence type="ECO:0000313" key="3">
    <source>
        <dbReference type="EMBL" id="SMS02516.1"/>
    </source>
</evidence>
<protein>
    <submittedName>
        <fullName evidence="3">RsbT antagonist protein RsbS</fullName>
    </submittedName>
    <submittedName>
        <fullName evidence="2">STAS domain-containing protein</fullName>
    </submittedName>
</protein>
<dbReference type="EMBL" id="JAWRCO010000001">
    <property type="protein sequence ID" value="MDW6001937.1"/>
    <property type="molecule type" value="Genomic_DNA"/>
</dbReference>
<evidence type="ECO:0000313" key="5">
    <source>
        <dbReference type="Proteomes" id="UP001283366"/>
    </source>
</evidence>
<organism evidence="3 4">
    <name type="scientific">Vibrio mangrovi</name>
    <dbReference type="NCBI Taxonomy" id="474394"/>
    <lineage>
        <taxon>Bacteria</taxon>
        <taxon>Pseudomonadati</taxon>
        <taxon>Pseudomonadota</taxon>
        <taxon>Gammaproteobacteria</taxon>
        <taxon>Vibrionales</taxon>
        <taxon>Vibrionaceae</taxon>
        <taxon>Vibrio</taxon>
    </lineage>
</organism>
<dbReference type="PANTHER" id="PTHR33745">
    <property type="entry name" value="RSBT ANTAGONIST PROTEIN RSBS-RELATED"/>
    <property type="match status" value="1"/>
</dbReference>
<dbReference type="SUPFAM" id="SSF52091">
    <property type="entry name" value="SpoIIaa-like"/>
    <property type="match status" value="1"/>
</dbReference>
<sequence length="116" mass="12805">MQKPIAISQLKHALVASIQVDLSPSVLTDFCNELLDRISANHIHGVLIDMSGVKTLDRQDVEALIRISQNVRVMGRQCIFVGFRPGIVMGLLNLGVDTTELLCVADLDQGLQRLRK</sequence>
<reference evidence="3 4" key="1">
    <citation type="submission" date="2017-05" db="EMBL/GenBank/DDBJ databases">
        <authorList>
            <person name="Song R."/>
            <person name="Chenine A.L."/>
            <person name="Ruprecht R.M."/>
        </authorList>
    </citation>
    <scope>NUCLEOTIDE SEQUENCE [LARGE SCALE GENOMIC DNA]</scope>
    <source>
        <strain evidence="3 4">CECT 7927</strain>
    </source>
</reference>
<name>A0A1Y6IY19_9VIBR</name>
<evidence type="ECO:0000259" key="1">
    <source>
        <dbReference type="PROSITE" id="PS50801"/>
    </source>
</evidence>
<dbReference type="PROSITE" id="PS50801">
    <property type="entry name" value="STAS"/>
    <property type="match status" value="1"/>
</dbReference>
<dbReference type="CDD" id="cd07041">
    <property type="entry name" value="STAS_RsbR_RsbS_like"/>
    <property type="match status" value="1"/>
</dbReference>
<dbReference type="RefSeq" id="WP_087482521.1">
    <property type="nucleotide sequence ID" value="NZ_AP024883.1"/>
</dbReference>